<evidence type="ECO:0000313" key="5">
    <source>
        <dbReference type="Proteomes" id="UP000199203"/>
    </source>
</evidence>
<sequence length="263" mass="27775">MKAKLLLAASLFAVVAQAQLSTINEDFNNFTAGNATFPQNGWSAVLPTAPFPPQPMMLVVAADATNKVIQAYPGSSSNQPLYLVTPQIVAPAGDKAISFDTGLVASSPGTTTIQVGVASSPTDMTTFVAIGDPIQITSTAIQNVKVNVPLSTGTYLVIRHTPTAAHTALQIDNVKYDTNLAVNESAFNSSNVKFAVSTDNSTLRFVSPISLSNAKIYSASGQLAKEGKINDNSFDINGLRTGVYFIVIENKDGQTVKSKFIKK</sequence>
<feature type="signal peptide" evidence="2">
    <location>
        <begin position="1"/>
        <end position="18"/>
    </location>
</feature>
<dbReference type="Proteomes" id="UP000199203">
    <property type="component" value="Unassembled WGS sequence"/>
</dbReference>
<dbReference type="Gene3D" id="2.60.120.200">
    <property type="match status" value="1"/>
</dbReference>
<keyword evidence="1 2" id="KW-0732">Signal</keyword>
<dbReference type="InterPro" id="IPR026444">
    <property type="entry name" value="Secre_tail"/>
</dbReference>
<dbReference type="RefSeq" id="WP_089873823.1">
    <property type="nucleotide sequence ID" value="NZ_FNBH01000003.1"/>
</dbReference>
<keyword evidence="5" id="KW-1185">Reference proteome</keyword>
<gene>
    <name evidence="4" type="ORF">SAMN05421825_2549</name>
</gene>
<evidence type="ECO:0000256" key="1">
    <source>
        <dbReference type="ARBA" id="ARBA00022729"/>
    </source>
</evidence>
<dbReference type="STRING" id="454006.SAMN05421825_2549"/>
<proteinExistence type="predicted"/>
<organism evidence="4 5">
    <name type="scientific">Epilithonimonas hungarica</name>
    <dbReference type="NCBI Taxonomy" id="454006"/>
    <lineage>
        <taxon>Bacteria</taxon>
        <taxon>Pseudomonadati</taxon>
        <taxon>Bacteroidota</taxon>
        <taxon>Flavobacteriia</taxon>
        <taxon>Flavobacteriales</taxon>
        <taxon>Weeksellaceae</taxon>
        <taxon>Chryseobacterium group</taxon>
        <taxon>Epilithonimonas</taxon>
    </lineage>
</organism>
<protein>
    <submittedName>
        <fullName evidence="4">Por secretion system C-terminal sorting domain-containing protein</fullName>
    </submittedName>
</protein>
<feature type="chain" id="PRO_5011449486" evidence="2">
    <location>
        <begin position="19"/>
        <end position="263"/>
    </location>
</feature>
<evidence type="ECO:0000313" key="4">
    <source>
        <dbReference type="EMBL" id="SDG05555.1"/>
    </source>
</evidence>
<dbReference type="EMBL" id="FNBH01000003">
    <property type="protein sequence ID" value="SDG05555.1"/>
    <property type="molecule type" value="Genomic_DNA"/>
</dbReference>
<dbReference type="Pfam" id="PF18962">
    <property type="entry name" value="Por_Secre_tail"/>
    <property type="match status" value="1"/>
</dbReference>
<dbReference type="OrthoDB" id="1273458at2"/>
<accession>A0A1G7R492</accession>
<reference evidence="5" key="1">
    <citation type="submission" date="2016-10" db="EMBL/GenBank/DDBJ databases">
        <authorList>
            <person name="Varghese N."/>
            <person name="Submissions S."/>
        </authorList>
    </citation>
    <scope>NUCLEOTIDE SEQUENCE [LARGE SCALE GENOMIC DNA]</scope>
    <source>
        <strain evidence="5">DSM 19684</strain>
    </source>
</reference>
<dbReference type="NCBIfam" id="TIGR04183">
    <property type="entry name" value="Por_Secre_tail"/>
    <property type="match status" value="1"/>
</dbReference>
<name>A0A1G7R492_9FLAO</name>
<evidence type="ECO:0000259" key="3">
    <source>
        <dbReference type="Pfam" id="PF18962"/>
    </source>
</evidence>
<evidence type="ECO:0000256" key="2">
    <source>
        <dbReference type="SAM" id="SignalP"/>
    </source>
</evidence>
<feature type="domain" description="Secretion system C-terminal sorting" evidence="3">
    <location>
        <begin position="212"/>
        <end position="261"/>
    </location>
</feature>
<dbReference type="AlphaFoldDB" id="A0A1G7R492"/>